<dbReference type="Proteomes" id="UP000503447">
    <property type="component" value="Chromosome"/>
</dbReference>
<accession>A0A6M5YM95</accession>
<evidence type="ECO:0000313" key="2">
    <source>
        <dbReference type="Proteomes" id="UP000503447"/>
    </source>
</evidence>
<protein>
    <submittedName>
        <fullName evidence="1">Uncharacterized protein</fullName>
    </submittedName>
</protein>
<organism evidence="1 2">
    <name type="scientific">Frigoriglobus tundricola</name>
    <dbReference type="NCBI Taxonomy" id="2774151"/>
    <lineage>
        <taxon>Bacteria</taxon>
        <taxon>Pseudomonadati</taxon>
        <taxon>Planctomycetota</taxon>
        <taxon>Planctomycetia</taxon>
        <taxon>Gemmatales</taxon>
        <taxon>Gemmataceae</taxon>
        <taxon>Frigoriglobus</taxon>
    </lineage>
</organism>
<dbReference type="EMBL" id="CP053452">
    <property type="protein sequence ID" value="QJW94714.1"/>
    <property type="molecule type" value="Genomic_DNA"/>
</dbReference>
<gene>
    <name evidence="1" type="ORF">FTUN_2236</name>
</gene>
<reference evidence="2" key="1">
    <citation type="submission" date="2020-05" db="EMBL/GenBank/DDBJ databases">
        <title>Frigoriglobus tundricola gen. nov., sp. nov., a psychrotolerant cellulolytic planctomycete of the family Gemmataceae with two divergent copies of 16S rRNA gene.</title>
        <authorList>
            <person name="Kulichevskaya I.S."/>
            <person name="Ivanova A.A."/>
            <person name="Naumoff D.G."/>
            <person name="Beletsky A.V."/>
            <person name="Rijpstra W.I.C."/>
            <person name="Sinninghe Damste J.S."/>
            <person name="Mardanov A.V."/>
            <person name="Ravin N.V."/>
            <person name="Dedysh S.N."/>
        </authorList>
    </citation>
    <scope>NUCLEOTIDE SEQUENCE [LARGE SCALE GENOMIC DNA]</scope>
    <source>
        <strain evidence="2">PL17</strain>
    </source>
</reference>
<dbReference type="KEGG" id="ftj:FTUN_2236"/>
<name>A0A6M5YM95_9BACT</name>
<proteinExistence type="predicted"/>
<sequence length="88" mass="9778">MLTREEHPVAWAMLLHELADAHQHLGALLAQMLAVGEAEEADFAVQLGHVLAHLNRAWHGRDDTRLDAITGEQHSERSRYPSDLPPVG</sequence>
<dbReference type="AlphaFoldDB" id="A0A6M5YM95"/>
<evidence type="ECO:0000313" key="1">
    <source>
        <dbReference type="EMBL" id="QJW94714.1"/>
    </source>
</evidence>
<keyword evidence="2" id="KW-1185">Reference proteome</keyword>